<evidence type="ECO:0000313" key="3">
    <source>
        <dbReference type="EMBL" id="KAI5432375.1"/>
    </source>
</evidence>
<dbReference type="AlphaFoldDB" id="A0A9D4Y895"/>
<dbReference type="EMBL" id="JAMSHJ010000003">
    <property type="protein sequence ID" value="KAI5432375.1"/>
    <property type="molecule type" value="Genomic_DNA"/>
</dbReference>
<dbReference type="Pfam" id="PF24068">
    <property type="entry name" value="TPD1_C"/>
    <property type="match status" value="1"/>
</dbReference>
<accession>A0A9D4Y895</accession>
<dbReference type="GO" id="GO:0001709">
    <property type="term" value="P:cell fate determination"/>
    <property type="evidence" value="ECO:0007669"/>
    <property type="project" value="TreeGrafter"/>
</dbReference>
<sequence length="115" mass="12694">MASIFNIIPLTLFLALSFQAYGQPCSLSDIRVSEFKTSASRYNVSVTNRCSCSQSQVKFNCDGFKSSQPVDPAIFSEDCLLLQGEPLHFSSVVSFTYVSNSRFLFIPISSQISCP</sequence>
<dbReference type="Proteomes" id="UP001058974">
    <property type="component" value="Chromosome 3"/>
</dbReference>
<protein>
    <submittedName>
        <fullName evidence="3">Uncharacterized protein</fullName>
    </submittedName>
</protein>
<gene>
    <name evidence="3" type="ORF">KIW84_036208</name>
</gene>
<feature type="chain" id="PRO_5039557857" evidence="2">
    <location>
        <begin position="23"/>
        <end position="115"/>
    </location>
</feature>
<evidence type="ECO:0000256" key="1">
    <source>
        <dbReference type="ARBA" id="ARBA00022729"/>
    </source>
</evidence>
<dbReference type="InterPro" id="IPR040361">
    <property type="entry name" value="TPD1"/>
</dbReference>
<comment type="caution">
    <text evidence="3">The sequence shown here is derived from an EMBL/GenBank/DDBJ whole genome shotgun (WGS) entry which is preliminary data.</text>
</comment>
<keyword evidence="4" id="KW-1185">Reference proteome</keyword>
<reference evidence="3 4" key="1">
    <citation type="journal article" date="2022" name="Nat. Genet.">
        <title>Improved pea reference genome and pan-genome highlight genomic features and evolutionary characteristics.</title>
        <authorList>
            <person name="Yang T."/>
            <person name="Liu R."/>
            <person name="Luo Y."/>
            <person name="Hu S."/>
            <person name="Wang D."/>
            <person name="Wang C."/>
            <person name="Pandey M.K."/>
            <person name="Ge S."/>
            <person name="Xu Q."/>
            <person name="Li N."/>
            <person name="Li G."/>
            <person name="Huang Y."/>
            <person name="Saxena R.K."/>
            <person name="Ji Y."/>
            <person name="Li M."/>
            <person name="Yan X."/>
            <person name="He Y."/>
            <person name="Liu Y."/>
            <person name="Wang X."/>
            <person name="Xiang C."/>
            <person name="Varshney R.K."/>
            <person name="Ding H."/>
            <person name="Gao S."/>
            <person name="Zong X."/>
        </authorList>
    </citation>
    <scope>NUCLEOTIDE SEQUENCE [LARGE SCALE GENOMIC DNA]</scope>
    <source>
        <strain evidence="3 4">cv. Zhongwan 6</strain>
    </source>
</reference>
<dbReference type="PANTHER" id="PTHR33184">
    <property type="entry name" value="PROTEIN TAPETUM DETERMINANT 1-LIKE-RELATED"/>
    <property type="match status" value="1"/>
</dbReference>
<dbReference type="PANTHER" id="PTHR33184:SF51">
    <property type="entry name" value="BETA-1,3-N-ACETYLGLUCOSAMINYLTRANSFERASE FAMILY PROTEIN"/>
    <property type="match status" value="1"/>
</dbReference>
<keyword evidence="1 2" id="KW-0732">Signal</keyword>
<proteinExistence type="predicted"/>
<evidence type="ECO:0000256" key="2">
    <source>
        <dbReference type="SAM" id="SignalP"/>
    </source>
</evidence>
<dbReference type="OrthoDB" id="603213at2759"/>
<dbReference type="Gramene" id="Psat03G0620800-T1">
    <property type="protein sequence ID" value="KAI5432375.1"/>
    <property type="gene ID" value="KIW84_036208"/>
</dbReference>
<evidence type="ECO:0000313" key="4">
    <source>
        <dbReference type="Proteomes" id="UP001058974"/>
    </source>
</evidence>
<feature type="signal peptide" evidence="2">
    <location>
        <begin position="1"/>
        <end position="22"/>
    </location>
</feature>
<name>A0A9D4Y895_PEA</name>
<organism evidence="3 4">
    <name type="scientific">Pisum sativum</name>
    <name type="common">Garden pea</name>
    <name type="synonym">Lathyrus oleraceus</name>
    <dbReference type="NCBI Taxonomy" id="3888"/>
    <lineage>
        <taxon>Eukaryota</taxon>
        <taxon>Viridiplantae</taxon>
        <taxon>Streptophyta</taxon>
        <taxon>Embryophyta</taxon>
        <taxon>Tracheophyta</taxon>
        <taxon>Spermatophyta</taxon>
        <taxon>Magnoliopsida</taxon>
        <taxon>eudicotyledons</taxon>
        <taxon>Gunneridae</taxon>
        <taxon>Pentapetalae</taxon>
        <taxon>rosids</taxon>
        <taxon>fabids</taxon>
        <taxon>Fabales</taxon>
        <taxon>Fabaceae</taxon>
        <taxon>Papilionoideae</taxon>
        <taxon>50 kb inversion clade</taxon>
        <taxon>NPAAA clade</taxon>
        <taxon>Hologalegina</taxon>
        <taxon>IRL clade</taxon>
        <taxon>Fabeae</taxon>
        <taxon>Lathyrus</taxon>
    </lineage>
</organism>